<dbReference type="RefSeq" id="WP_153318631.1">
    <property type="nucleotide sequence ID" value="NZ_WISP01000172.1"/>
</dbReference>
<reference evidence="2" key="1">
    <citation type="journal article" date="2013" name="Genome Biol.">
        <title>Comparative genomics of the core and accessory genomes of 48 Sinorhizobium strains comprising five genospecies.</title>
        <authorList>
            <person name="Sugawara M."/>
            <person name="Epstein B."/>
            <person name="Badgley B.D."/>
            <person name="Unno T."/>
            <person name="Xu L."/>
            <person name="Reese J."/>
            <person name="Gyaneshwar P."/>
            <person name="Denny R."/>
            <person name="Mudge J."/>
            <person name="Bharti A.K."/>
            <person name="Farmer A.D."/>
            <person name="May G.D."/>
            <person name="Woodward J.E."/>
            <person name="Medigue C."/>
            <person name="Vallenet D."/>
            <person name="Lajus A."/>
            <person name="Rouy Z."/>
            <person name="Martinez-Vaz B."/>
            <person name="Tiffin P."/>
            <person name="Young N.D."/>
            <person name="Sadowsky M.J."/>
        </authorList>
    </citation>
    <scope>NUCLEOTIDE SEQUENCE</scope>
    <source>
        <strain evidence="2">M30</strain>
    </source>
</reference>
<feature type="region of interest" description="Disordered" evidence="1">
    <location>
        <begin position="1"/>
        <end position="31"/>
    </location>
</feature>
<comment type="caution">
    <text evidence="2">The sequence shown here is derived from an EMBL/GenBank/DDBJ whole genome shotgun (WGS) entry which is preliminary data.</text>
</comment>
<dbReference type="AlphaFoldDB" id="A0A6A7ZUL8"/>
<organism evidence="2">
    <name type="scientific">Rhizobium meliloti</name>
    <name type="common">Ensifer meliloti</name>
    <name type="synonym">Sinorhizobium meliloti</name>
    <dbReference type="NCBI Taxonomy" id="382"/>
    <lineage>
        <taxon>Bacteria</taxon>
        <taxon>Pseudomonadati</taxon>
        <taxon>Pseudomonadota</taxon>
        <taxon>Alphaproteobacteria</taxon>
        <taxon>Hyphomicrobiales</taxon>
        <taxon>Rhizobiaceae</taxon>
        <taxon>Sinorhizobium/Ensifer group</taxon>
        <taxon>Sinorhizobium</taxon>
    </lineage>
</organism>
<dbReference type="EMBL" id="WISP01000172">
    <property type="protein sequence ID" value="MQW06566.1"/>
    <property type="molecule type" value="Genomic_DNA"/>
</dbReference>
<proteinExistence type="predicted"/>
<gene>
    <name evidence="2" type="ORF">GHK45_23425</name>
</gene>
<protein>
    <submittedName>
        <fullName evidence="2">Uncharacterized protein</fullName>
    </submittedName>
</protein>
<sequence length="91" mass="10504">MTGHIISITDRIRPPTADPCCGPLPEHDDNDHDEFVKEHLRGVDAYLATNARQAESDEDIVTEQPELMMEDDNDHDEFVREHLRGFDFSQR</sequence>
<accession>A0A6A7ZUL8</accession>
<evidence type="ECO:0000313" key="2">
    <source>
        <dbReference type="EMBL" id="MQW06566.1"/>
    </source>
</evidence>
<evidence type="ECO:0000256" key="1">
    <source>
        <dbReference type="SAM" id="MobiDB-lite"/>
    </source>
</evidence>
<name>A0A6A7ZUL8_RHIML</name>